<dbReference type="Proteomes" id="UP001165367">
    <property type="component" value="Unassembled WGS sequence"/>
</dbReference>
<dbReference type="InterPro" id="IPR006015">
    <property type="entry name" value="Universal_stress_UspA"/>
</dbReference>
<dbReference type="PANTHER" id="PTHR46268">
    <property type="entry name" value="STRESS RESPONSE PROTEIN NHAX"/>
    <property type="match status" value="1"/>
</dbReference>
<evidence type="ECO:0000313" key="4">
    <source>
        <dbReference type="Proteomes" id="UP001165367"/>
    </source>
</evidence>
<reference evidence="3" key="1">
    <citation type="submission" date="2022-01" db="EMBL/GenBank/DDBJ databases">
        <authorList>
            <person name="Jo J.-H."/>
            <person name="Im W.-T."/>
        </authorList>
    </citation>
    <scope>NUCLEOTIDE SEQUENCE</scope>
    <source>
        <strain evidence="3">NA20</strain>
    </source>
</reference>
<protein>
    <submittedName>
        <fullName evidence="3">Universal stress protein</fullName>
    </submittedName>
</protein>
<organism evidence="3 4">
    <name type="scientific">Terrimonas ginsenosidimutans</name>
    <dbReference type="NCBI Taxonomy" id="2908004"/>
    <lineage>
        <taxon>Bacteria</taxon>
        <taxon>Pseudomonadati</taxon>
        <taxon>Bacteroidota</taxon>
        <taxon>Chitinophagia</taxon>
        <taxon>Chitinophagales</taxon>
        <taxon>Chitinophagaceae</taxon>
        <taxon>Terrimonas</taxon>
    </lineage>
</organism>
<dbReference type="RefSeq" id="WP_237871474.1">
    <property type="nucleotide sequence ID" value="NZ_JAKLTR010000006.1"/>
</dbReference>
<comment type="caution">
    <text evidence="3">The sequence shown here is derived from an EMBL/GenBank/DDBJ whole genome shotgun (WGS) entry which is preliminary data.</text>
</comment>
<feature type="domain" description="UspA" evidence="2">
    <location>
        <begin position="2"/>
        <end position="127"/>
    </location>
</feature>
<dbReference type="CDD" id="cd00293">
    <property type="entry name" value="USP-like"/>
    <property type="match status" value="1"/>
</dbReference>
<dbReference type="SUPFAM" id="SSF52402">
    <property type="entry name" value="Adenine nucleotide alpha hydrolases-like"/>
    <property type="match status" value="2"/>
</dbReference>
<sequence length="263" mass="29738">MKDVIIPVDFSETSLNAARYAADMLSGKADARVILYHMFKESDEAATAAQYLESLKAEMEQKGVQNIEMEKEQGDDLIDNLGRLAYQKTAELIIMGISEKEEWRQIFIGSNTLKMADANVCPVMIVPPDAKYTGISNIALTSDFKDVDATTPVLAIKTVLEIFNASLHIVNVDNEHYVSLTEEYLAERSKMLKMFAEFNPEFYFIGMNDFYEAIEQFSRDRNIDLIIIIPKNHTFINSLFSFNVSHTKKLAFNSTVPILAAHQ</sequence>
<evidence type="ECO:0000259" key="2">
    <source>
        <dbReference type="Pfam" id="PF00582"/>
    </source>
</evidence>
<keyword evidence="4" id="KW-1185">Reference proteome</keyword>
<dbReference type="EMBL" id="JAKLTR010000006">
    <property type="protein sequence ID" value="MCG2614752.1"/>
    <property type="molecule type" value="Genomic_DNA"/>
</dbReference>
<name>A0ABS9KQZ5_9BACT</name>
<dbReference type="PRINTS" id="PR01438">
    <property type="entry name" value="UNVRSLSTRESS"/>
</dbReference>
<evidence type="ECO:0000313" key="3">
    <source>
        <dbReference type="EMBL" id="MCG2614752.1"/>
    </source>
</evidence>
<dbReference type="InterPro" id="IPR006016">
    <property type="entry name" value="UspA"/>
</dbReference>
<proteinExistence type="inferred from homology"/>
<evidence type="ECO:0000256" key="1">
    <source>
        <dbReference type="ARBA" id="ARBA00008791"/>
    </source>
</evidence>
<dbReference type="Gene3D" id="3.40.50.12370">
    <property type="match status" value="1"/>
</dbReference>
<accession>A0ABS9KQZ5</accession>
<comment type="similarity">
    <text evidence="1">Belongs to the universal stress protein A family.</text>
</comment>
<dbReference type="PANTHER" id="PTHR46268:SF22">
    <property type="entry name" value="SENSOR PROTEIN KDPD-RELATED"/>
    <property type="match status" value="1"/>
</dbReference>
<dbReference type="Pfam" id="PF00582">
    <property type="entry name" value="Usp"/>
    <property type="match status" value="1"/>
</dbReference>
<gene>
    <name evidence="3" type="ORF">LZZ85_10690</name>
</gene>